<dbReference type="AlphaFoldDB" id="A0A2D1U9C1"/>
<feature type="domain" description="Carboxymuconolactone decarboxylase-like" evidence="1">
    <location>
        <begin position="13"/>
        <end position="92"/>
    </location>
</feature>
<protein>
    <submittedName>
        <fullName evidence="2">Carboxymuconolactone decarboxylase</fullName>
    </submittedName>
</protein>
<dbReference type="InterPro" id="IPR004675">
    <property type="entry name" value="AhpD_core"/>
</dbReference>
<evidence type="ECO:0000259" key="1">
    <source>
        <dbReference type="Pfam" id="PF02627"/>
    </source>
</evidence>
<dbReference type="PANTHER" id="PTHR34846">
    <property type="entry name" value="4-CARBOXYMUCONOLACTONE DECARBOXYLASE FAMILY PROTEIN (AFU_ORTHOLOGUE AFUA_6G11590)"/>
    <property type="match status" value="1"/>
</dbReference>
<dbReference type="RefSeq" id="WP_099440086.1">
    <property type="nucleotide sequence ID" value="NZ_CP024091.1"/>
</dbReference>
<dbReference type="EMBL" id="CP024091">
    <property type="protein sequence ID" value="ATP58181.1"/>
    <property type="molecule type" value="Genomic_DNA"/>
</dbReference>
<accession>A0A2D1U9C1</accession>
<dbReference type="GO" id="GO:0051920">
    <property type="term" value="F:peroxiredoxin activity"/>
    <property type="evidence" value="ECO:0007669"/>
    <property type="project" value="InterPro"/>
</dbReference>
<dbReference type="SUPFAM" id="SSF69118">
    <property type="entry name" value="AhpD-like"/>
    <property type="match status" value="1"/>
</dbReference>
<gene>
    <name evidence="2" type="ORF">CPT03_17775</name>
</gene>
<evidence type="ECO:0000313" key="2">
    <source>
        <dbReference type="EMBL" id="ATP58181.1"/>
    </source>
</evidence>
<dbReference type="KEGG" id="pgs:CPT03_17775"/>
<organism evidence="2 3">
    <name type="scientific">Pedobacter ginsengisoli</name>
    <dbReference type="NCBI Taxonomy" id="363852"/>
    <lineage>
        <taxon>Bacteria</taxon>
        <taxon>Pseudomonadati</taxon>
        <taxon>Bacteroidota</taxon>
        <taxon>Sphingobacteriia</taxon>
        <taxon>Sphingobacteriales</taxon>
        <taxon>Sphingobacteriaceae</taxon>
        <taxon>Pedobacter</taxon>
    </lineage>
</organism>
<sequence>MLRINQNEIPEGLFKAMRQVQDHIRNSGIDPLLIELLDTRVSQINGCAYCLDMHSKEAVHKGETLQRLISLSVWRETNYYTPKERAVLAFAERLTKLKEENESDDLHDELKKYFSNAEIANLSLAVAQINSWNRLVKSFGTIAGTYEVK</sequence>
<keyword evidence="3" id="KW-1185">Reference proteome</keyword>
<dbReference type="InterPro" id="IPR029032">
    <property type="entry name" value="AhpD-like"/>
</dbReference>
<dbReference type="InterPro" id="IPR003779">
    <property type="entry name" value="CMD-like"/>
</dbReference>
<reference evidence="2 3" key="1">
    <citation type="submission" date="2017-10" db="EMBL/GenBank/DDBJ databases">
        <title>Whole genome of Pedobacter ginsengisoli T01R-27 isolated from tomato rhizosphere.</title>
        <authorList>
            <person name="Weon H.-Y."/>
            <person name="Lee S.A."/>
            <person name="Sang M.K."/>
            <person name="Song J."/>
        </authorList>
    </citation>
    <scope>NUCLEOTIDE SEQUENCE [LARGE SCALE GENOMIC DNA]</scope>
    <source>
        <strain evidence="2 3">T01R-27</strain>
    </source>
</reference>
<dbReference type="Pfam" id="PF02627">
    <property type="entry name" value="CMD"/>
    <property type="match status" value="1"/>
</dbReference>
<dbReference type="PANTHER" id="PTHR34846:SF10">
    <property type="entry name" value="CYTOPLASMIC PROTEIN"/>
    <property type="match status" value="1"/>
</dbReference>
<dbReference type="Gene3D" id="1.20.1290.10">
    <property type="entry name" value="AhpD-like"/>
    <property type="match status" value="1"/>
</dbReference>
<evidence type="ECO:0000313" key="3">
    <source>
        <dbReference type="Proteomes" id="UP000223749"/>
    </source>
</evidence>
<proteinExistence type="predicted"/>
<dbReference type="Proteomes" id="UP000223749">
    <property type="component" value="Chromosome"/>
</dbReference>
<dbReference type="OrthoDB" id="9801997at2"/>
<dbReference type="NCBIfam" id="TIGR00778">
    <property type="entry name" value="ahpD_dom"/>
    <property type="match status" value="1"/>
</dbReference>
<name>A0A2D1U9C1_9SPHI</name>